<dbReference type="OrthoDB" id="9797578at2"/>
<protein>
    <submittedName>
        <fullName evidence="2">Anti-sigma regulatory factor</fullName>
    </submittedName>
</protein>
<evidence type="ECO:0000259" key="1">
    <source>
        <dbReference type="Pfam" id="PF13581"/>
    </source>
</evidence>
<dbReference type="SUPFAM" id="SSF55874">
    <property type="entry name" value="ATPase domain of HSP90 chaperone/DNA topoisomerase II/histidine kinase"/>
    <property type="match status" value="1"/>
</dbReference>
<reference evidence="2 3" key="1">
    <citation type="submission" date="2018-11" db="EMBL/GenBank/DDBJ databases">
        <title>Parancylomarina longa gen. nov., sp. nov., isolated from sediments of southern Okinawa.</title>
        <authorList>
            <person name="Fu T."/>
        </authorList>
    </citation>
    <scope>NUCLEOTIDE SEQUENCE [LARGE SCALE GENOMIC DNA]</scope>
    <source>
        <strain evidence="2 3">T3-2 S1-C</strain>
    </source>
</reference>
<dbReference type="InterPro" id="IPR036890">
    <property type="entry name" value="HATPase_C_sf"/>
</dbReference>
<dbReference type="Pfam" id="PF13581">
    <property type="entry name" value="HATPase_c_2"/>
    <property type="match status" value="1"/>
</dbReference>
<keyword evidence="3" id="KW-1185">Reference proteome</keyword>
<accession>A0A434AVY9</accession>
<comment type="caution">
    <text evidence="2">The sequence shown here is derived from an EMBL/GenBank/DDBJ whole genome shotgun (WGS) entry which is preliminary data.</text>
</comment>
<evidence type="ECO:0000313" key="2">
    <source>
        <dbReference type="EMBL" id="RUT78668.1"/>
    </source>
</evidence>
<gene>
    <name evidence="2" type="ORF">DLK05_07480</name>
</gene>
<dbReference type="Proteomes" id="UP000282985">
    <property type="component" value="Unassembled WGS sequence"/>
</dbReference>
<dbReference type="RefSeq" id="WP_127343367.1">
    <property type="nucleotide sequence ID" value="NZ_RJJX01000007.1"/>
</dbReference>
<sequence>MEFRFEIEGGNFSKAGTASSEVKKILKQLNVDPKIIKRTVVSLYEAEVNVVAHAYEGEMNVEIIPDKVSVTIQDKGPGIPDIDQAMQEGYSTATPKVREMGFGAGMGLPNIKKNSDQLNISSKVNVGTIVEIVNYLK</sequence>
<evidence type="ECO:0000313" key="3">
    <source>
        <dbReference type="Proteomes" id="UP000282985"/>
    </source>
</evidence>
<proteinExistence type="predicted"/>
<organism evidence="2 3">
    <name type="scientific">Ancylomarina longa</name>
    <dbReference type="NCBI Taxonomy" id="2487017"/>
    <lineage>
        <taxon>Bacteria</taxon>
        <taxon>Pseudomonadati</taxon>
        <taxon>Bacteroidota</taxon>
        <taxon>Bacteroidia</taxon>
        <taxon>Marinilabiliales</taxon>
        <taxon>Marinifilaceae</taxon>
        <taxon>Ancylomarina</taxon>
    </lineage>
</organism>
<name>A0A434AVY9_9BACT</name>
<dbReference type="InterPro" id="IPR003594">
    <property type="entry name" value="HATPase_dom"/>
</dbReference>
<dbReference type="EMBL" id="RJJX01000007">
    <property type="protein sequence ID" value="RUT78668.1"/>
    <property type="molecule type" value="Genomic_DNA"/>
</dbReference>
<dbReference type="AlphaFoldDB" id="A0A434AVY9"/>
<dbReference type="Gene3D" id="3.30.565.10">
    <property type="entry name" value="Histidine kinase-like ATPase, C-terminal domain"/>
    <property type="match status" value="1"/>
</dbReference>
<feature type="domain" description="Histidine kinase/HSP90-like ATPase" evidence="1">
    <location>
        <begin position="16"/>
        <end position="132"/>
    </location>
</feature>